<sequence>MQMLRNYFKGFGDISSENMDFLLSHCTSLEVPKGTELIKPNQDVDAVYFLEEGFLHYYTYSDFGERVTLKVVEANYCWTMMDSFVNHVPSSDYCVALSSVRLCELKRENYQAIKSKNKELSNFIQSIVEQILSAKVIEANKKSRMTIEQRYLDLLENHTKMVQEVPVQILASLIGTSRETLHRIRRKLAAA</sequence>
<dbReference type="AlphaFoldDB" id="A0A2T0MJN4"/>
<comment type="caution">
    <text evidence="2">The sequence shown here is derived from an EMBL/GenBank/DDBJ whole genome shotgun (WGS) entry which is preliminary data.</text>
</comment>
<dbReference type="Proteomes" id="UP000237640">
    <property type="component" value="Unassembled WGS sequence"/>
</dbReference>
<accession>A0A2T0MJN4</accession>
<keyword evidence="3" id="KW-1185">Reference proteome</keyword>
<gene>
    <name evidence="2" type="ORF">CLV81_1775</name>
</gene>
<dbReference type="EMBL" id="PVYX01000001">
    <property type="protein sequence ID" value="PRX57765.1"/>
    <property type="molecule type" value="Genomic_DNA"/>
</dbReference>
<organism evidence="2 3">
    <name type="scientific">Flagellimonas meridianipacifica</name>
    <dbReference type="NCBI Taxonomy" id="1080225"/>
    <lineage>
        <taxon>Bacteria</taxon>
        <taxon>Pseudomonadati</taxon>
        <taxon>Bacteroidota</taxon>
        <taxon>Flavobacteriia</taxon>
        <taxon>Flavobacteriales</taxon>
        <taxon>Flavobacteriaceae</taxon>
        <taxon>Flagellimonas</taxon>
    </lineage>
</organism>
<protein>
    <submittedName>
        <fullName evidence="2">CRP-like cAMP-binding protein</fullName>
    </submittedName>
</protein>
<evidence type="ECO:0000313" key="3">
    <source>
        <dbReference type="Proteomes" id="UP000237640"/>
    </source>
</evidence>
<dbReference type="Gene3D" id="2.60.120.10">
    <property type="entry name" value="Jelly Rolls"/>
    <property type="match status" value="1"/>
</dbReference>
<name>A0A2T0MJN4_9FLAO</name>
<evidence type="ECO:0000259" key="1">
    <source>
        <dbReference type="PROSITE" id="PS50042"/>
    </source>
</evidence>
<dbReference type="Pfam" id="PF00027">
    <property type="entry name" value="cNMP_binding"/>
    <property type="match status" value="1"/>
</dbReference>
<dbReference type="SUPFAM" id="SSF51206">
    <property type="entry name" value="cAMP-binding domain-like"/>
    <property type="match status" value="1"/>
</dbReference>
<dbReference type="InterPro" id="IPR000595">
    <property type="entry name" value="cNMP-bd_dom"/>
</dbReference>
<dbReference type="PROSITE" id="PS50042">
    <property type="entry name" value="CNMP_BINDING_3"/>
    <property type="match status" value="1"/>
</dbReference>
<proteinExistence type="predicted"/>
<feature type="domain" description="Cyclic nucleotide-binding" evidence="1">
    <location>
        <begin position="10"/>
        <end position="113"/>
    </location>
</feature>
<dbReference type="InterPro" id="IPR018490">
    <property type="entry name" value="cNMP-bd_dom_sf"/>
</dbReference>
<dbReference type="CDD" id="cd00038">
    <property type="entry name" value="CAP_ED"/>
    <property type="match status" value="1"/>
</dbReference>
<evidence type="ECO:0000313" key="2">
    <source>
        <dbReference type="EMBL" id="PRX57765.1"/>
    </source>
</evidence>
<dbReference type="InterPro" id="IPR014710">
    <property type="entry name" value="RmlC-like_jellyroll"/>
</dbReference>
<reference evidence="2 3" key="1">
    <citation type="submission" date="2018-03" db="EMBL/GenBank/DDBJ databases">
        <title>Genomic Encyclopedia of Archaeal and Bacterial Type Strains, Phase II (KMG-II): from individual species to whole genera.</title>
        <authorList>
            <person name="Goeker M."/>
        </authorList>
    </citation>
    <scope>NUCLEOTIDE SEQUENCE [LARGE SCALE GENOMIC DNA]</scope>
    <source>
        <strain evidence="2 3">DSM 25027</strain>
    </source>
</reference>